<dbReference type="Gene3D" id="2.40.37.10">
    <property type="entry name" value="Lyase, Ornithine Decarboxylase, Chain A, domain 1"/>
    <property type="match status" value="1"/>
</dbReference>
<evidence type="ECO:0000256" key="3">
    <source>
        <dbReference type="ARBA" id="ARBA00023235"/>
    </source>
</evidence>
<feature type="compositionally biased region" description="Acidic residues" evidence="8">
    <location>
        <begin position="594"/>
        <end position="604"/>
    </location>
</feature>
<dbReference type="PROSITE" id="PS00395">
    <property type="entry name" value="ALANINE_RACEMASE"/>
    <property type="match status" value="1"/>
</dbReference>
<dbReference type="GO" id="GO:0005829">
    <property type="term" value="C:cytosol"/>
    <property type="evidence" value="ECO:0007669"/>
    <property type="project" value="TreeGrafter"/>
</dbReference>
<feature type="binding site" evidence="5 7">
    <location>
        <position position="143"/>
    </location>
    <ligand>
        <name>substrate</name>
    </ligand>
</feature>
<keyword evidence="11" id="KW-1185">Reference proteome</keyword>
<evidence type="ECO:0000313" key="10">
    <source>
        <dbReference type="EMBL" id="SMY12259.1"/>
    </source>
</evidence>
<evidence type="ECO:0000313" key="11">
    <source>
        <dbReference type="Proteomes" id="UP000234462"/>
    </source>
</evidence>
<dbReference type="InterPro" id="IPR000821">
    <property type="entry name" value="Ala_racemase"/>
</dbReference>
<dbReference type="InterPro" id="IPR011079">
    <property type="entry name" value="Ala_racemase_C"/>
</dbReference>
<comment type="pathway">
    <text evidence="5">Amino-acid biosynthesis; D-alanine biosynthesis; D-alanine from L-alanine: step 1/1.</text>
</comment>
<comment type="function">
    <text evidence="5">Catalyzes the interconversion of L-alanine and D-alanine. May also act on other amino acids.</text>
</comment>
<keyword evidence="2 5" id="KW-0663">Pyridoxal phosphate</keyword>
<dbReference type="SUPFAM" id="SSF52540">
    <property type="entry name" value="P-loop containing nucleoside triphosphate hydrolases"/>
    <property type="match status" value="1"/>
</dbReference>
<dbReference type="Gene3D" id="3.40.50.300">
    <property type="entry name" value="P-loop containing nucleotide triphosphate hydrolases"/>
    <property type="match status" value="1"/>
</dbReference>
<dbReference type="NCBIfam" id="TIGR00492">
    <property type="entry name" value="alr"/>
    <property type="match status" value="1"/>
</dbReference>
<dbReference type="Proteomes" id="UP000234462">
    <property type="component" value="Unassembled WGS sequence"/>
</dbReference>
<dbReference type="GO" id="GO:0009252">
    <property type="term" value="P:peptidoglycan biosynthetic process"/>
    <property type="evidence" value="ECO:0007669"/>
    <property type="project" value="TreeGrafter"/>
</dbReference>
<evidence type="ECO:0000256" key="4">
    <source>
        <dbReference type="ARBA" id="ARBA00024908"/>
    </source>
</evidence>
<feature type="modified residue" description="N6-(pyridoxal phosphate)lysine" evidence="5 6">
    <location>
        <position position="39"/>
    </location>
</feature>
<dbReference type="UniPathway" id="UPA00042">
    <property type="reaction ID" value="UER00497"/>
</dbReference>
<dbReference type="EC" id="5.1.1.1" evidence="5"/>
<dbReference type="InterPro" id="IPR009006">
    <property type="entry name" value="Ala_racemase/Decarboxylase_C"/>
</dbReference>
<gene>
    <name evidence="10" type="ORF">BJEO58_01853</name>
</gene>
<comment type="similarity">
    <text evidence="5">Belongs to the alanine racemase family.</text>
</comment>
<evidence type="ECO:0000256" key="6">
    <source>
        <dbReference type="PIRSR" id="PIRSR600821-50"/>
    </source>
</evidence>
<feature type="domain" description="Alanine racemase C-terminal" evidence="9">
    <location>
        <begin position="270"/>
        <end position="396"/>
    </location>
</feature>
<dbReference type="HAMAP" id="MF_01201">
    <property type="entry name" value="Ala_racemase"/>
    <property type="match status" value="1"/>
</dbReference>
<dbReference type="InterPro" id="IPR001608">
    <property type="entry name" value="Ala_racemase_N"/>
</dbReference>
<protein>
    <recommendedName>
        <fullName evidence="5">Alanine racemase</fullName>
        <ecNumber evidence="5">5.1.1.1</ecNumber>
    </recommendedName>
</protein>
<evidence type="ECO:0000256" key="7">
    <source>
        <dbReference type="PIRSR" id="PIRSR600821-52"/>
    </source>
</evidence>
<dbReference type="PANTHER" id="PTHR30511:SF0">
    <property type="entry name" value="ALANINE RACEMASE, CATABOLIC-RELATED"/>
    <property type="match status" value="1"/>
</dbReference>
<dbReference type="Pfam" id="PF01168">
    <property type="entry name" value="Ala_racemase_N"/>
    <property type="match status" value="1"/>
</dbReference>
<reference evidence="11" key="1">
    <citation type="submission" date="2017-03" db="EMBL/GenBank/DDBJ databases">
        <authorList>
            <person name="Monnet C."/>
        </authorList>
    </citation>
    <scope>NUCLEOTIDE SEQUENCE [LARGE SCALE GENOMIC DNA]</scope>
    <source>
        <strain evidence="11">SJ5-8</strain>
    </source>
</reference>
<dbReference type="SMART" id="SM01005">
    <property type="entry name" value="Ala_racemase_C"/>
    <property type="match status" value="1"/>
</dbReference>
<dbReference type="SUPFAM" id="SSF51419">
    <property type="entry name" value="PLP-binding barrel"/>
    <property type="match status" value="1"/>
</dbReference>
<dbReference type="RefSeq" id="WP_101589201.1">
    <property type="nucleotide sequence ID" value="NZ_FXZM01000008.1"/>
</dbReference>
<evidence type="ECO:0000256" key="1">
    <source>
        <dbReference type="ARBA" id="ARBA00001933"/>
    </source>
</evidence>
<dbReference type="InterPro" id="IPR020622">
    <property type="entry name" value="Ala_racemase_pyridoxalP-BS"/>
</dbReference>
<dbReference type="EMBL" id="FXZM01000008">
    <property type="protein sequence ID" value="SMY12259.1"/>
    <property type="molecule type" value="Genomic_DNA"/>
</dbReference>
<evidence type="ECO:0000259" key="9">
    <source>
        <dbReference type="SMART" id="SM01005"/>
    </source>
</evidence>
<proteinExistence type="inferred from homology"/>
<comment type="cofactor">
    <cofactor evidence="1 5 6">
        <name>pyridoxal 5'-phosphate</name>
        <dbReference type="ChEBI" id="CHEBI:597326"/>
    </cofactor>
</comment>
<dbReference type="PANTHER" id="PTHR30511">
    <property type="entry name" value="ALANINE RACEMASE"/>
    <property type="match status" value="1"/>
</dbReference>
<evidence type="ECO:0000256" key="8">
    <source>
        <dbReference type="SAM" id="MobiDB-lite"/>
    </source>
</evidence>
<keyword evidence="3 5" id="KW-0413">Isomerase</keyword>
<feature type="active site" description="Proton acceptor; specific for D-alanine" evidence="5">
    <location>
        <position position="39"/>
    </location>
</feature>
<organism evidence="10 11">
    <name type="scientific">Brevibacterium jeotgali</name>
    <dbReference type="NCBI Taxonomy" id="1262550"/>
    <lineage>
        <taxon>Bacteria</taxon>
        <taxon>Bacillati</taxon>
        <taxon>Actinomycetota</taxon>
        <taxon>Actinomycetes</taxon>
        <taxon>Micrococcales</taxon>
        <taxon>Brevibacteriaceae</taxon>
        <taxon>Brevibacterium</taxon>
    </lineage>
</organism>
<dbReference type="NCBIfam" id="TIGR00150">
    <property type="entry name" value="T6A_YjeE"/>
    <property type="match status" value="1"/>
</dbReference>
<dbReference type="InterPro" id="IPR027417">
    <property type="entry name" value="P-loop_NTPase"/>
</dbReference>
<dbReference type="InterPro" id="IPR029066">
    <property type="entry name" value="PLP-binding_barrel"/>
</dbReference>
<comment type="catalytic activity">
    <reaction evidence="5">
        <text>L-alanine = D-alanine</text>
        <dbReference type="Rhea" id="RHEA:20249"/>
        <dbReference type="ChEBI" id="CHEBI:57416"/>
        <dbReference type="ChEBI" id="CHEBI:57972"/>
        <dbReference type="EC" id="5.1.1.1"/>
    </reaction>
</comment>
<dbReference type="SUPFAM" id="SSF50621">
    <property type="entry name" value="Alanine racemase C-terminal domain-like"/>
    <property type="match status" value="1"/>
</dbReference>
<accession>A0A2H1L5V5</accession>
<dbReference type="PRINTS" id="PR00992">
    <property type="entry name" value="ALARACEMASE"/>
</dbReference>
<feature type="region of interest" description="Disordered" evidence="8">
    <location>
        <begin position="570"/>
        <end position="607"/>
    </location>
</feature>
<dbReference type="GO" id="GO:0008784">
    <property type="term" value="F:alanine racemase activity"/>
    <property type="evidence" value="ECO:0007669"/>
    <property type="project" value="UniProtKB-UniRule"/>
</dbReference>
<dbReference type="AlphaFoldDB" id="A0A2H1L5V5"/>
<dbReference type="GO" id="GO:0030632">
    <property type="term" value="P:D-alanine biosynthetic process"/>
    <property type="evidence" value="ECO:0007669"/>
    <property type="project" value="UniProtKB-UniRule"/>
</dbReference>
<comment type="function">
    <text evidence="4">Required for the formation of a threonylcarbamoyl group on adenosine at position 37 (t(6)A37) in tRNAs that read codons beginning with adenine. Is involved in the transfer of the threonylcarbamoyl moiety of threonylcarbamoyl-AMP (TC-AMP) to the N6 group of A37, together with TsaD and TsaB. TsaE seems to play an indirect role in the t(6)A biosynthesis pathway, possibly in regulating the core enzymatic function of TsaD.</text>
</comment>
<dbReference type="Gene3D" id="3.20.20.10">
    <property type="entry name" value="Alanine racemase"/>
    <property type="match status" value="1"/>
</dbReference>
<dbReference type="Pfam" id="PF02367">
    <property type="entry name" value="TsaE"/>
    <property type="match status" value="1"/>
</dbReference>
<evidence type="ECO:0000256" key="5">
    <source>
        <dbReference type="HAMAP-Rule" id="MF_01201"/>
    </source>
</evidence>
<evidence type="ECO:0000256" key="2">
    <source>
        <dbReference type="ARBA" id="ARBA00022898"/>
    </source>
</evidence>
<sequence>MHAEAPSILRALIDADALAQNVAAIRERIGERTLMAIVKGDAYGHGAAHVVPAVLAAGVRRFGVATLAEALDLHEQLAGLPFGDEATLLFWLHDDTTDLAPALARGFEVGLSTADGFARAGEAARRTGKVARVHLKVDTGLGRGGFSPAQLSELLGELGGPGAGSAGAPAGDVQIVGLMSHLANADLPGDPATHRQKEAFASFHDALADFLAGTGARFASTEGLTTHTANSPGALGDDDVPGDTVRVGLSLYGLSPFEHVSARDLGLRPAMTLSSRVLTVKDVPAGHGASYGLTYTTKRPTRFALVAGGYADGIPRPASGRAEVTIRGRRLPVVGRIAMDQMIVDAGETPVQTGDPVTVLGDGLTGPSAEEWGEWAGTINYEIVTRIGPRVDRVGAGAPGDVAQNPVSVTLTVPGRAAMADLAEAVGRVVRAGDVLVLTGNLGAGKTTFTQFLARSLDVRGRVSSPTFVIAREHPPRGAGPGLIHADAYRLGGADEFDDLGLDAWLDESVTVVEWGRGMAETLGGHLDVEILRDAETLRGAEALRDGGSSGDVVSLGDAVCVSDADTARGMDHEGAAPEGGAADGDGYGYGYDSQDEQDEDGSDDEFRTVVLTAHGDTWTGRLTTLRAHLSGGADAGTTSDPSTEEAP</sequence>
<dbReference type="GO" id="GO:0030170">
    <property type="term" value="F:pyridoxal phosphate binding"/>
    <property type="evidence" value="ECO:0007669"/>
    <property type="project" value="UniProtKB-UniRule"/>
</dbReference>
<name>A0A2H1L5V5_9MICO</name>
<dbReference type="CDD" id="cd00430">
    <property type="entry name" value="PLPDE_III_AR"/>
    <property type="match status" value="1"/>
</dbReference>
<dbReference type="InterPro" id="IPR003442">
    <property type="entry name" value="T6A_TsaE"/>
</dbReference>
<dbReference type="OrthoDB" id="9813814at2"/>
<dbReference type="GO" id="GO:0002949">
    <property type="term" value="P:tRNA threonylcarbamoyladenosine modification"/>
    <property type="evidence" value="ECO:0007669"/>
    <property type="project" value="InterPro"/>
</dbReference>
<dbReference type="Pfam" id="PF00842">
    <property type="entry name" value="Ala_racemase_C"/>
    <property type="match status" value="1"/>
</dbReference>
<feature type="active site" description="Proton acceptor; specific for L-alanine" evidence="5">
    <location>
        <position position="291"/>
    </location>
</feature>
<feature type="binding site" evidence="5 7">
    <location>
        <position position="339"/>
    </location>
    <ligand>
        <name>substrate</name>
    </ligand>
</feature>